<gene>
    <name evidence="2" type="ORF">AVDCRST_MAG03-2192</name>
</gene>
<sequence>GARGLRFLRALLGRVRRPADGPWPRPGPLARPARGGALCRGAGLDPRDGDPRLGGRQAGAESLLDPHRDRAGHRDLGPRALGGLRGAARDARRALLGLGPLRRRHKLGRRRPRAGDRTTVHVARPRRFLRRGHRRGHRRRRPGAGRHGLPDRLPPLARPARAADPRLREHPFPGGGTGRTRRGHQGPPIRALSAPAALAGRGDRDARSWLGGRDGALVRHLPARHPWPAGPPRRLRGRRLLRGYGRGQARDRGCGAPLRQPPHPARRGSVYRRRDGPRPCHARARARRRGVPDRGPGSLLRGAHCLLRRRGRGPRRDGGRRLRGHHLGLRRVPARPRPRRRARRMARPADGALDHRARRHRHSHPQREGVRRKQRSETHIL</sequence>
<evidence type="ECO:0000313" key="2">
    <source>
        <dbReference type="EMBL" id="CAA9415656.1"/>
    </source>
</evidence>
<feature type="compositionally biased region" description="Basic residues" evidence="1">
    <location>
        <begin position="280"/>
        <end position="289"/>
    </location>
</feature>
<reference evidence="2" key="1">
    <citation type="submission" date="2020-02" db="EMBL/GenBank/DDBJ databases">
        <authorList>
            <person name="Meier V. D."/>
        </authorList>
    </citation>
    <scope>NUCLEOTIDE SEQUENCE</scope>
    <source>
        <strain evidence="2">AVDCRST_MAG03</strain>
    </source>
</reference>
<feature type="compositionally biased region" description="Basic residues" evidence="1">
    <location>
        <begin position="321"/>
        <end position="346"/>
    </location>
</feature>
<evidence type="ECO:0000256" key="1">
    <source>
        <dbReference type="SAM" id="MobiDB-lite"/>
    </source>
</evidence>
<feature type="compositionally biased region" description="Low complexity" evidence="1">
    <location>
        <begin position="30"/>
        <end position="44"/>
    </location>
</feature>
<feature type="region of interest" description="Disordered" evidence="1">
    <location>
        <begin position="17"/>
        <end position="82"/>
    </location>
</feature>
<accession>A0A6J4PKA9</accession>
<feature type="non-terminal residue" evidence="2">
    <location>
        <position position="381"/>
    </location>
</feature>
<dbReference type="AlphaFoldDB" id="A0A6J4PKA9"/>
<name>A0A6J4PKA9_9ACTN</name>
<feature type="compositionally biased region" description="Basic and acidic residues" evidence="1">
    <location>
        <begin position="64"/>
        <end position="77"/>
    </location>
</feature>
<protein>
    <submittedName>
        <fullName evidence="2">Uncharacterized MFS-type transporter</fullName>
    </submittedName>
</protein>
<feature type="non-terminal residue" evidence="2">
    <location>
        <position position="1"/>
    </location>
</feature>
<feature type="region of interest" description="Disordered" evidence="1">
    <location>
        <begin position="131"/>
        <end position="189"/>
    </location>
</feature>
<dbReference type="EMBL" id="CADCUT010000135">
    <property type="protein sequence ID" value="CAA9415656.1"/>
    <property type="molecule type" value="Genomic_DNA"/>
</dbReference>
<organism evidence="2">
    <name type="scientific">uncultured Rubrobacteraceae bacterium</name>
    <dbReference type="NCBI Taxonomy" id="349277"/>
    <lineage>
        <taxon>Bacteria</taxon>
        <taxon>Bacillati</taxon>
        <taxon>Actinomycetota</taxon>
        <taxon>Rubrobacteria</taxon>
        <taxon>Rubrobacterales</taxon>
        <taxon>Rubrobacteraceae</taxon>
        <taxon>environmental samples</taxon>
    </lineage>
</organism>
<proteinExistence type="predicted"/>
<feature type="compositionally biased region" description="Basic residues" evidence="1">
    <location>
        <begin position="131"/>
        <end position="144"/>
    </location>
</feature>
<feature type="compositionally biased region" description="Basic and acidic residues" evidence="1">
    <location>
        <begin position="161"/>
        <end position="171"/>
    </location>
</feature>
<feature type="compositionally biased region" description="Basic and acidic residues" evidence="1">
    <location>
        <begin position="365"/>
        <end position="381"/>
    </location>
</feature>
<feature type="region of interest" description="Disordered" evidence="1">
    <location>
        <begin position="246"/>
        <end position="381"/>
    </location>
</feature>